<dbReference type="Gene3D" id="3.10.450.50">
    <property type="match status" value="2"/>
</dbReference>
<evidence type="ECO:0008006" key="3">
    <source>
        <dbReference type="Google" id="ProtNLM"/>
    </source>
</evidence>
<dbReference type="KEGG" id="cgy:CGLY_10840"/>
<evidence type="ECO:0000313" key="2">
    <source>
        <dbReference type="Proteomes" id="UP000023703"/>
    </source>
</evidence>
<dbReference type="HOGENOM" id="CLU_053293_0_0_11"/>
<dbReference type="eggNOG" id="COG5485">
    <property type="taxonomic scope" value="Bacteria"/>
</dbReference>
<dbReference type="RefSeq" id="WP_038549376.1">
    <property type="nucleotide sequence ID" value="NZ_CP006842.1"/>
</dbReference>
<keyword evidence="2" id="KW-1185">Reference proteome</keyword>
<gene>
    <name evidence="1" type="ORF">CGLY_10840</name>
</gene>
<accession>X5DN89</accession>
<protein>
    <recommendedName>
        <fullName evidence="3">SnoaL-like polyketide cyclase</fullName>
    </recommendedName>
</protein>
<organism evidence="1 2">
    <name type="scientific">Corynebacterium glyciniphilum AJ 3170</name>
    <dbReference type="NCBI Taxonomy" id="1404245"/>
    <lineage>
        <taxon>Bacteria</taxon>
        <taxon>Bacillati</taxon>
        <taxon>Actinomycetota</taxon>
        <taxon>Actinomycetes</taxon>
        <taxon>Mycobacteriales</taxon>
        <taxon>Corynebacteriaceae</taxon>
        <taxon>Corynebacterium</taxon>
    </lineage>
</organism>
<dbReference type="InterPro" id="IPR009959">
    <property type="entry name" value="Cyclase_SnoaL-like"/>
</dbReference>
<dbReference type="Pfam" id="PF07366">
    <property type="entry name" value="SnoaL"/>
    <property type="match status" value="1"/>
</dbReference>
<dbReference type="EMBL" id="CP006842">
    <property type="protein sequence ID" value="AHW64613.1"/>
    <property type="molecule type" value="Genomic_DNA"/>
</dbReference>
<dbReference type="GO" id="GO:0030638">
    <property type="term" value="P:polyketide metabolic process"/>
    <property type="evidence" value="ECO:0007669"/>
    <property type="project" value="InterPro"/>
</dbReference>
<dbReference type="OrthoDB" id="2769928at2"/>
<dbReference type="SUPFAM" id="SSF54427">
    <property type="entry name" value="NTF2-like"/>
    <property type="match status" value="2"/>
</dbReference>
<evidence type="ECO:0000313" key="1">
    <source>
        <dbReference type="EMBL" id="AHW64613.1"/>
    </source>
</evidence>
<reference evidence="1 2" key="1">
    <citation type="journal article" date="2015" name="Int. J. Syst. Evol. Microbiol.">
        <title>Revisiting Corynebacterium glyciniphilum (ex Kubota et al., 1972) sp. nov., nom. rev., isolated from putrefied banana.</title>
        <authorList>
            <person name="Al-Dilaimi A."/>
            <person name="Bednarz H."/>
            <person name="Lomker A."/>
            <person name="Niehaus K."/>
            <person name="Kalinowski J."/>
            <person name="Ruckert C."/>
        </authorList>
    </citation>
    <scope>NUCLEOTIDE SEQUENCE [LARGE SCALE GENOMIC DNA]</scope>
    <source>
        <strain evidence="1">AJ 3170</strain>
    </source>
</reference>
<dbReference type="InterPro" id="IPR032710">
    <property type="entry name" value="NTF2-like_dom_sf"/>
</dbReference>
<dbReference type="AlphaFoldDB" id="X5DN89"/>
<name>X5DN89_9CORY</name>
<dbReference type="Proteomes" id="UP000023703">
    <property type="component" value="Chromosome"/>
</dbReference>
<dbReference type="PANTHER" id="PTHR38436">
    <property type="entry name" value="POLYKETIDE CYCLASE SNOAL-LIKE DOMAIN"/>
    <property type="match status" value="1"/>
</dbReference>
<dbReference type="PANTHER" id="PTHR38436:SF1">
    <property type="entry name" value="ESTER CYCLASE"/>
    <property type="match status" value="1"/>
</dbReference>
<sequence>MTLKKIAYEPYSDPDEFIREVTDRIWVQRDIEHIYDNYEADSIVHGPGGTAVGVEQVVQGTTMRIAAVPDHIGLAEDVVWEERGDDAFLSSHLVLGIDHVASPEGQRIVRSRTIANCLYREGRMVEEWVVRDSLAQCLQLGTDPAEAAARLPYVGYSGSLTGPAPENPLVEGDSGPRENNHPEACQMVVDMIHHVWSRRNLAKMDEYFDRDVILNTVGDKTVVRPKAYQENLLELVSAFPDCTVEVRDIQTNEETRYGGLRVAVSWKLSGHYTGAQLFGPLTGEKVDILGASQFQIHEGRIVREVRIFDWVGVLAQINAGRGEEEFRFDNLY</sequence>
<dbReference type="STRING" id="1404245.CGLY_10840"/>
<proteinExistence type="predicted"/>